<evidence type="ECO:0000313" key="3">
    <source>
        <dbReference type="Proteomes" id="UP000465221"/>
    </source>
</evidence>
<name>A0A8H3PC88_9EURO</name>
<keyword evidence="1" id="KW-0732">Signal</keyword>
<evidence type="ECO:0000313" key="2">
    <source>
        <dbReference type="EMBL" id="GFF51461.1"/>
    </source>
</evidence>
<protein>
    <submittedName>
        <fullName evidence="2">Uncharacterized protein</fullName>
    </submittedName>
</protein>
<accession>A0A8H3PC88</accession>
<dbReference type="AlphaFoldDB" id="A0A8H3PC88"/>
<feature type="signal peptide" evidence="1">
    <location>
        <begin position="1"/>
        <end position="19"/>
    </location>
</feature>
<sequence>MKFSAVLLASSAILSGNPAALVTGMQRILGIAGLAAGTSMASPSTILVKYVGDLASLTSLTVLMAGMQSSLM</sequence>
<organism evidence="2 3">
    <name type="scientific">Aspergillus udagawae</name>
    <dbReference type="NCBI Taxonomy" id="91492"/>
    <lineage>
        <taxon>Eukaryota</taxon>
        <taxon>Fungi</taxon>
        <taxon>Dikarya</taxon>
        <taxon>Ascomycota</taxon>
        <taxon>Pezizomycotina</taxon>
        <taxon>Eurotiomycetes</taxon>
        <taxon>Eurotiomycetidae</taxon>
        <taxon>Eurotiales</taxon>
        <taxon>Aspergillaceae</taxon>
        <taxon>Aspergillus</taxon>
        <taxon>Aspergillus subgen. Fumigati</taxon>
    </lineage>
</organism>
<dbReference type="EMBL" id="BLKC01000089">
    <property type="protein sequence ID" value="GFF51461.1"/>
    <property type="molecule type" value="Genomic_DNA"/>
</dbReference>
<proteinExistence type="predicted"/>
<feature type="chain" id="PRO_5034633915" evidence="1">
    <location>
        <begin position="20"/>
        <end position="72"/>
    </location>
</feature>
<gene>
    <name evidence="2" type="ORF">IFM46972_09304</name>
</gene>
<reference evidence="2 3" key="1">
    <citation type="submission" date="2020-01" db="EMBL/GenBank/DDBJ databases">
        <title>Draft genome sequence of Aspergillus udagawae IFM 46972.</title>
        <authorList>
            <person name="Takahashi H."/>
            <person name="Yaguchi T."/>
        </authorList>
    </citation>
    <scope>NUCLEOTIDE SEQUENCE [LARGE SCALE GENOMIC DNA]</scope>
    <source>
        <strain evidence="2 3">IFM 46972</strain>
    </source>
</reference>
<evidence type="ECO:0000256" key="1">
    <source>
        <dbReference type="SAM" id="SignalP"/>
    </source>
</evidence>
<dbReference type="Proteomes" id="UP000465221">
    <property type="component" value="Unassembled WGS sequence"/>
</dbReference>
<comment type="caution">
    <text evidence="2">The sequence shown here is derived from an EMBL/GenBank/DDBJ whole genome shotgun (WGS) entry which is preliminary data.</text>
</comment>